<reference evidence="2 3" key="1">
    <citation type="journal article" date="2016" name="Nat. Commun.">
        <title>Thousands of microbial genomes shed light on interconnected biogeochemical processes in an aquifer system.</title>
        <authorList>
            <person name="Anantharaman K."/>
            <person name="Brown C.T."/>
            <person name="Hug L.A."/>
            <person name="Sharon I."/>
            <person name="Castelle C.J."/>
            <person name="Probst A.J."/>
            <person name="Thomas B.C."/>
            <person name="Singh A."/>
            <person name="Wilkins M.J."/>
            <person name="Karaoz U."/>
            <person name="Brodie E.L."/>
            <person name="Williams K.H."/>
            <person name="Hubbard S.S."/>
            <person name="Banfield J.F."/>
        </authorList>
    </citation>
    <scope>NUCLEOTIDE SEQUENCE [LARGE SCALE GENOMIC DNA]</scope>
</reference>
<dbReference type="STRING" id="1817832.A3J48_00140"/>
<feature type="compositionally biased region" description="Basic and acidic residues" evidence="1">
    <location>
        <begin position="91"/>
        <end position="112"/>
    </location>
</feature>
<protein>
    <submittedName>
        <fullName evidence="2">Uncharacterized protein</fullName>
    </submittedName>
</protein>
<dbReference type="EMBL" id="MFES01000002">
    <property type="protein sequence ID" value="OGE86517.1"/>
    <property type="molecule type" value="Genomic_DNA"/>
</dbReference>
<gene>
    <name evidence="2" type="ORF">A3J48_00140</name>
</gene>
<evidence type="ECO:0000256" key="1">
    <source>
        <dbReference type="SAM" id="MobiDB-lite"/>
    </source>
</evidence>
<evidence type="ECO:0000313" key="2">
    <source>
        <dbReference type="EMBL" id="OGE86517.1"/>
    </source>
</evidence>
<name>A0A1F5P9B5_9BACT</name>
<evidence type="ECO:0000313" key="3">
    <source>
        <dbReference type="Proteomes" id="UP000176786"/>
    </source>
</evidence>
<dbReference type="AlphaFoldDB" id="A0A1F5P9B5"/>
<accession>A0A1F5P9B5</accession>
<organism evidence="2 3">
    <name type="scientific">Candidatus Doudnabacteria bacterium RIFCSPHIGHO2_02_FULL_46_11</name>
    <dbReference type="NCBI Taxonomy" id="1817832"/>
    <lineage>
        <taxon>Bacteria</taxon>
        <taxon>Candidatus Doudnaibacteriota</taxon>
    </lineage>
</organism>
<dbReference type="Proteomes" id="UP000176786">
    <property type="component" value="Unassembled WGS sequence"/>
</dbReference>
<comment type="caution">
    <text evidence="2">The sequence shown here is derived from an EMBL/GenBank/DDBJ whole genome shotgun (WGS) entry which is preliminary data.</text>
</comment>
<proteinExistence type="predicted"/>
<sequence length="134" mass="15196">MLPCIITRFLTKENIAQNAKTASRLIGWRSVEHGRQYYPRQGNAAHENGNGNPDCGHEFPKAMLFPIPLEPADQHERIQQKLNASRQNIQAKEKIGKVGDQEERKAHEAGQAHPELRFSHNYLRVIGGLIILLK</sequence>
<feature type="region of interest" description="Disordered" evidence="1">
    <location>
        <begin position="83"/>
        <end position="112"/>
    </location>
</feature>